<comment type="caution">
    <text evidence="2">The sequence shown here is derived from an EMBL/GenBank/DDBJ whole genome shotgun (WGS) entry which is preliminary data.</text>
</comment>
<evidence type="ECO:0000313" key="3">
    <source>
        <dbReference type="Proteomes" id="UP000193920"/>
    </source>
</evidence>
<keyword evidence="1" id="KW-0732">Signal</keyword>
<reference evidence="2 3" key="1">
    <citation type="submission" date="2016-08" db="EMBL/GenBank/DDBJ databases">
        <title>A Parts List for Fungal Cellulosomes Revealed by Comparative Genomics.</title>
        <authorList>
            <consortium name="DOE Joint Genome Institute"/>
            <person name="Haitjema C.H."/>
            <person name="Gilmore S.P."/>
            <person name="Henske J.K."/>
            <person name="Solomon K.V."/>
            <person name="De Groot R."/>
            <person name="Kuo A."/>
            <person name="Mondo S.J."/>
            <person name="Salamov A.A."/>
            <person name="Labutti K."/>
            <person name="Zhao Z."/>
            <person name="Chiniquy J."/>
            <person name="Barry K."/>
            <person name="Brewer H.M."/>
            <person name="Purvine S.O."/>
            <person name="Wright A.T."/>
            <person name="Boxma B."/>
            <person name="Van Alen T."/>
            <person name="Hackstein J.H."/>
            <person name="Baker S.E."/>
            <person name="Grigoriev I.V."/>
            <person name="O'Malley M.A."/>
        </authorList>
    </citation>
    <scope>NUCLEOTIDE SEQUENCE [LARGE SCALE GENOMIC DNA]</scope>
    <source>
        <strain evidence="2 3">G1</strain>
    </source>
</reference>
<dbReference type="STRING" id="1754190.A0A1Y2D4S5"/>
<dbReference type="AlphaFoldDB" id="A0A1Y2D4S5"/>
<evidence type="ECO:0000313" key="2">
    <source>
        <dbReference type="EMBL" id="ORY54096.1"/>
    </source>
</evidence>
<sequence>MKITNIVIELLLASFTVAHTDFIKDGNRAELFEIMDHEVPDFRITIPQNEFNQMKSEINASNGFFKRQWDWGNQWGNNGGNQWGNNGGNPWGNNGGNPWGNNGGNPWGGDIWGGMGGGGGFLTQKENYKTKNATMVVNING</sequence>
<feature type="signal peptide" evidence="1">
    <location>
        <begin position="1"/>
        <end position="18"/>
    </location>
</feature>
<evidence type="ECO:0000256" key="1">
    <source>
        <dbReference type="SAM" id="SignalP"/>
    </source>
</evidence>
<proteinExistence type="predicted"/>
<dbReference type="Proteomes" id="UP000193920">
    <property type="component" value="Unassembled WGS sequence"/>
</dbReference>
<protein>
    <submittedName>
        <fullName evidence="2">Uncharacterized protein</fullName>
    </submittedName>
</protein>
<name>A0A1Y2D4S5_9FUNG</name>
<gene>
    <name evidence="2" type="ORF">LY90DRAFT_507828</name>
</gene>
<dbReference type="EMBL" id="MCOG01000088">
    <property type="protein sequence ID" value="ORY54096.1"/>
    <property type="molecule type" value="Genomic_DNA"/>
</dbReference>
<organism evidence="2 3">
    <name type="scientific">Neocallimastix californiae</name>
    <dbReference type="NCBI Taxonomy" id="1754190"/>
    <lineage>
        <taxon>Eukaryota</taxon>
        <taxon>Fungi</taxon>
        <taxon>Fungi incertae sedis</taxon>
        <taxon>Chytridiomycota</taxon>
        <taxon>Chytridiomycota incertae sedis</taxon>
        <taxon>Neocallimastigomycetes</taxon>
        <taxon>Neocallimastigales</taxon>
        <taxon>Neocallimastigaceae</taxon>
        <taxon>Neocallimastix</taxon>
    </lineage>
</organism>
<feature type="chain" id="PRO_5013096042" evidence="1">
    <location>
        <begin position="19"/>
        <end position="141"/>
    </location>
</feature>
<keyword evidence="3" id="KW-1185">Reference proteome</keyword>
<accession>A0A1Y2D4S5</accession>